<dbReference type="InterPro" id="IPR036291">
    <property type="entry name" value="NAD(P)-bd_dom_sf"/>
</dbReference>
<dbReference type="Proteomes" id="UP001370299">
    <property type="component" value="Unassembled WGS sequence"/>
</dbReference>
<organism evidence="4 5">
    <name type="scientific">Curtobacterium citreum</name>
    <dbReference type="NCBI Taxonomy" id="2036"/>
    <lineage>
        <taxon>Bacteria</taxon>
        <taxon>Bacillati</taxon>
        <taxon>Actinomycetota</taxon>
        <taxon>Actinomycetes</taxon>
        <taxon>Micrococcales</taxon>
        <taxon>Microbacteriaceae</taxon>
        <taxon>Curtobacterium</taxon>
    </lineage>
</organism>
<dbReference type="InterPro" id="IPR050425">
    <property type="entry name" value="NAD(P)_dehydrat-like"/>
</dbReference>
<evidence type="ECO:0000313" key="4">
    <source>
        <dbReference type="EMBL" id="MEK0169980.1"/>
    </source>
</evidence>
<name>A0ABU8Y580_9MICO</name>
<dbReference type="InterPro" id="IPR001509">
    <property type="entry name" value="Epimerase_deHydtase"/>
</dbReference>
<dbReference type="Pfam" id="PF01370">
    <property type="entry name" value="Epimerase"/>
    <property type="match status" value="1"/>
</dbReference>
<proteinExistence type="inferred from homology"/>
<evidence type="ECO:0000313" key="5">
    <source>
        <dbReference type="Proteomes" id="UP001370299"/>
    </source>
</evidence>
<dbReference type="EMBL" id="JBBLYY010000004">
    <property type="protein sequence ID" value="MEK0169980.1"/>
    <property type="molecule type" value="Genomic_DNA"/>
</dbReference>
<evidence type="ECO:0000256" key="1">
    <source>
        <dbReference type="ARBA" id="ARBA00023002"/>
    </source>
</evidence>
<comment type="similarity">
    <text evidence="2">Belongs to the NAD(P)-dependent epimerase/dehydratase family. Dihydroflavonol-4-reductase subfamily.</text>
</comment>
<dbReference type="RefSeq" id="WP_340195634.1">
    <property type="nucleotide sequence ID" value="NZ_JBBKAP010000004.1"/>
</dbReference>
<evidence type="ECO:0000256" key="2">
    <source>
        <dbReference type="ARBA" id="ARBA00023445"/>
    </source>
</evidence>
<dbReference type="SUPFAM" id="SSF51735">
    <property type="entry name" value="NAD(P)-binding Rossmann-fold domains"/>
    <property type="match status" value="1"/>
</dbReference>
<gene>
    <name evidence="4" type="ORF">WMN62_00695</name>
</gene>
<evidence type="ECO:0000259" key="3">
    <source>
        <dbReference type="Pfam" id="PF01370"/>
    </source>
</evidence>
<keyword evidence="5" id="KW-1185">Reference proteome</keyword>
<sequence>MENTEHVLVTGGSGFIAGHLILQLLDAGHRVRTTIRSLEREPAVRAVLAEAGLTADDRLEFVAADLTSDDGWTQAVADIDVVHHVASPVMPGHVEDEDSVIRPAVEGTLRVLRAAHAAGVDRVVLTSAFHAVSWGHPHSDHVFTEADWTVLDGPGVDAYGTSKTLAERAAWDFVASEPGAPELVTTMPVAVMGPAMGHAVSGANHILQSMLSGAMTATPRLFIPIVDVRDVAAAHVTATTEPDAASKRFLLSNGPALEMTEIAATLREHLGDDARAVPTQTLPDDVVRTAAETQPQFRAMVPDLGYAKRTSNERARTVLGWTPRDPHQAIVAAARSLVAKGLVHP</sequence>
<reference evidence="4 5" key="1">
    <citation type="submission" date="2024-03" db="EMBL/GenBank/DDBJ databases">
        <title>Whole genomes of four grape xylem sap localized bacterial endophytes.</title>
        <authorList>
            <person name="Kumar G."/>
            <person name="Savka M.A."/>
        </authorList>
    </citation>
    <scope>NUCLEOTIDE SEQUENCE [LARGE SCALE GENOMIC DNA]</scope>
    <source>
        <strain evidence="4 5">RIT_GXS8</strain>
    </source>
</reference>
<keyword evidence="1" id="KW-0560">Oxidoreductase</keyword>
<accession>A0ABU8Y580</accession>
<dbReference type="Gene3D" id="3.40.50.720">
    <property type="entry name" value="NAD(P)-binding Rossmann-like Domain"/>
    <property type="match status" value="1"/>
</dbReference>
<feature type="domain" description="NAD-dependent epimerase/dehydratase" evidence="3">
    <location>
        <begin position="7"/>
        <end position="245"/>
    </location>
</feature>
<dbReference type="PANTHER" id="PTHR10366">
    <property type="entry name" value="NAD DEPENDENT EPIMERASE/DEHYDRATASE"/>
    <property type="match status" value="1"/>
</dbReference>
<comment type="caution">
    <text evidence="4">The sequence shown here is derived from an EMBL/GenBank/DDBJ whole genome shotgun (WGS) entry which is preliminary data.</text>
</comment>
<dbReference type="PANTHER" id="PTHR10366:SF564">
    <property type="entry name" value="STEROL-4-ALPHA-CARBOXYLATE 3-DEHYDROGENASE, DECARBOXYLATING"/>
    <property type="match status" value="1"/>
</dbReference>
<protein>
    <submittedName>
        <fullName evidence="4">NAD-dependent epimerase/dehydratase family protein</fullName>
    </submittedName>
</protein>